<dbReference type="Gene3D" id="3.40.50.1820">
    <property type="entry name" value="alpha/beta hydrolase"/>
    <property type="match status" value="1"/>
</dbReference>
<evidence type="ECO:0000313" key="3">
    <source>
        <dbReference type="EMBL" id="CAD8485837.1"/>
    </source>
</evidence>
<gene>
    <name evidence="3" type="ORF">HPHI1048_LOCUS11404</name>
</gene>
<name>A0A7S0EI64_9CRYP</name>
<feature type="domain" description="Peptidase S9 prolyl oligopeptidase catalytic" evidence="2">
    <location>
        <begin position="515"/>
        <end position="721"/>
    </location>
</feature>
<protein>
    <recommendedName>
        <fullName evidence="2">Peptidase S9 prolyl oligopeptidase catalytic domain-containing protein</fullName>
    </recommendedName>
</protein>
<dbReference type="AlphaFoldDB" id="A0A7S0EI64"/>
<dbReference type="InterPro" id="IPR029058">
    <property type="entry name" value="AB_hydrolase_fold"/>
</dbReference>
<organism evidence="3">
    <name type="scientific">Hanusia phi</name>
    <dbReference type="NCBI Taxonomy" id="3032"/>
    <lineage>
        <taxon>Eukaryota</taxon>
        <taxon>Cryptophyceae</taxon>
        <taxon>Pyrenomonadales</taxon>
        <taxon>Geminigeraceae</taxon>
        <taxon>Hanusia</taxon>
    </lineage>
</organism>
<dbReference type="SUPFAM" id="SSF69304">
    <property type="entry name" value="Tricorn protease N-terminal domain"/>
    <property type="match status" value="1"/>
</dbReference>
<dbReference type="GO" id="GO:0006508">
    <property type="term" value="P:proteolysis"/>
    <property type="evidence" value="ECO:0007669"/>
    <property type="project" value="InterPro"/>
</dbReference>
<dbReference type="EMBL" id="HBEO01016716">
    <property type="protein sequence ID" value="CAD8485837.1"/>
    <property type="molecule type" value="Transcribed_RNA"/>
</dbReference>
<dbReference type="Gene3D" id="2.120.10.30">
    <property type="entry name" value="TolB, C-terminal domain"/>
    <property type="match status" value="1"/>
</dbReference>
<feature type="signal peptide" evidence="1">
    <location>
        <begin position="1"/>
        <end position="18"/>
    </location>
</feature>
<proteinExistence type="predicted"/>
<dbReference type="GO" id="GO:0008236">
    <property type="term" value="F:serine-type peptidase activity"/>
    <property type="evidence" value="ECO:0007669"/>
    <property type="project" value="InterPro"/>
</dbReference>
<sequence>MQRIVLPLLFALLTPSFAFTPTIGLRKSSLLPSASLHRHRTPFARLRASRPGLRMQEVQDGDSPREILEWSKKREEKMAKAPDVSSLPYGEWDSPITSKDITDGTIGLGSPTFDGEDLYWLESRPNEGGRQVIVKMEGGEPVDLTPPSFNVRSRVHEYGGGDFIVHKGIIYFVNFVDQRIYAQLAFPGIDPVPLTPEGKLRFSDMTVDEARGRLICVVEDHSGEGEPRNYIAAVKTETEEGSAVAKPEVLLEGDDFYASPRLSQDGDQLAWVSWRHPNMPWDATVVSKGTLDQSGKVVNVKKVAGGENESTMNPTWDVFGQLFFLSDRSGWYNIYREDEGQVVPVKEMQAEFAGPMWKLGSKPFTFLPDGRILCNVKEPKVAGSRLAALDPSNGQVENLASSYSHVGGFAVSQEKIAFLGGSARQPTELVFAPIAKFPAKKSELTVAKKSSKLEIKSLYLSEPRSIEFPTGRPGQTAWMIFYPPQNAKYVGPPGSLPPLLVKSHGGPTAATSTAFNLGIQFWTSRGYAVADVDYSGSSGYGRDYRERLKGKWGIYDVEDCCSAAKYLEQEGLVDGSKMAIDGGSAGGYTTLCCLTFKDTFKAGCSSYGIGDLETLASDTHKFESRYLDSLVGPYPEMKEEYRNRSPINFVEQLKCPIAFFQGADDRVVPLNQAEAMHKAVKEKGILTSLTVFQSEGHGFRRADNIRTALDGELFFFNAAFGLKATMPGDLEEIVMDNFDPFLPNELRGYVIIDGYELECGLESGVVRQIGYEEPDGSAYFPEERGDQQGGMIFKEKKSEKIDDMVEWL</sequence>
<evidence type="ECO:0000259" key="2">
    <source>
        <dbReference type="Pfam" id="PF00326"/>
    </source>
</evidence>
<keyword evidence="1" id="KW-0732">Signal</keyword>
<reference evidence="3" key="1">
    <citation type="submission" date="2021-01" db="EMBL/GenBank/DDBJ databases">
        <authorList>
            <person name="Corre E."/>
            <person name="Pelletier E."/>
            <person name="Niang G."/>
            <person name="Scheremetjew M."/>
            <person name="Finn R."/>
            <person name="Kale V."/>
            <person name="Holt S."/>
            <person name="Cochrane G."/>
            <person name="Meng A."/>
            <person name="Brown T."/>
            <person name="Cohen L."/>
        </authorList>
    </citation>
    <scope>NUCLEOTIDE SEQUENCE</scope>
    <source>
        <strain evidence="3">CCMP325</strain>
    </source>
</reference>
<dbReference type="PANTHER" id="PTHR43056:SF5">
    <property type="entry name" value="PEPTIDASE S9 PROLYL OLIGOPEPTIDASE CATALYTIC DOMAIN-CONTAINING PROTEIN"/>
    <property type="match status" value="1"/>
</dbReference>
<feature type="chain" id="PRO_5030755922" description="Peptidase S9 prolyl oligopeptidase catalytic domain-containing protein" evidence="1">
    <location>
        <begin position="19"/>
        <end position="808"/>
    </location>
</feature>
<dbReference type="InterPro" id="IPR001375">
    <property type="entry name" value="Peptidase_S9_cat"/>
</dbReference>
<evidence type="ECO:0000256" key="1">
    <source>
        <dbReference type="SAM" id="SignalP"/>
    </source>
</evidence>
<dbReference type="InterPro" id="IPR011042">
    <property type="entry name" value="6-blade_b-propeller_TolB-like"/>
</dbReference>
<dbReference type="PANTHER" id="PTHR43056">
    <property type="entry name" value="PEPTIDASE S9 PROLYL OLIGOPEPTIDASE"/>
    <property type="match status" value="1"/>
</dbReference>
<accession>A0A7S0EI64</accession>
<dbReference type="SUPFAM" id="SSF53474">
    <property type="entry name" value="alpha/beta-Hydrolases"/>
    <property type="match status" value="1"/>
</dbReference>
<dbReference type="Pfam" id="PF00326">
    <property type="entry name" value="Peptidase_S9"/>
    <property type="match status" value="1"/>
</dbReference>
<dbReference type="InterPro" id="IPR050585">
    <property type="entry name" value="Xaa-Pro_dipeptidyl-ppase/CocE"/>
</dbReference>